<gene>
    <name evidence="8" type="primary">csd</name>
    <name evidence="8" type="ORF">Vqi01_28360</name>
</gene>
<dbReference type="EC" id="2.8.1.7" evidence="3"/>
<dbReference type="SUPFAM" id="SSF53383">
    <property type="entry name" value="PLP-dependent transferases"/>
    <property type="match status" value="1"/>
</dbReference>
<keyword evidence="4" id="KW-0808">Transferase</keyword>
<sequence length="434" mass="46903">MTTIAIPPGMPQYDDVPRYDVAAVRADFPILDREINGHPLVYLDSANTSHKPRQVLDVLREHYERHNANVSRSVHTLGTEATEAYEGARGKIAAFVNAPSVDEVVFTKNSTEAINLVAYAFSNASLRPDADERFRLGPGDEIVISEMEHHSNIVPWQLLAERTGATLRWFPVTDSGRLDESGLTDLVNERTKIVSLVHMSNILGTVNATERITARVREVGALLLLDCSQSVPHMPIDVVDLDADFIVFTGHKMCGPTGIGVLWGRAELLATMPPVLGGGSMIETVTMGGSTFAAPPARFEAGTPPIAEAVALGAAVDYLSGLGMRAVQWHEKELTAYALDALATVPGLRIFGPDVPVGRGGTISFALGDVHPHDVGQVLDSLGVQVRVGHHCARPVCTRFGVPATTRASFYLYTTMEEIDALVAGLEQVRKVFR</sequence>
<accession>A0ABQ4JBX8</accession>
<dbReference type="Gene3D" id="3.40.640.10">
    <property type="entry name" value="Type I PLP-dependent aspartate aminotransferase-like (Major domain)"/>
    <property type="match status" value="1"/>
</dbReference>
<evidence type="ECO:0000256" key="5">
    <source>
        <dbReference type="ARBA" id="ARBA00022898"/>
    </source>
</evidence>
<protein>
    <recommendedName>
        <fullName evidence="3">cysteine desulfurase</fullName>
        <ecNumber evidence="3">2.8.1.7</ecNumber>
    </recommendedName>
</protein>
<comment type="similarity">
    <text evidence="2">Belongs to the class-V pyridoxal-phosphate-dependent aminotransferase family. Csd subfamily.</text>
</comment>
<evidence type="ECO:0000256" key="2">
    <source>
        <dbReference type="ARBA" id="ARBA00010447"/>
    </source>
</evidence>
<evidence type="ECO:0000259" key="7">
    <source>
        <dbReference type="Pfam" id="PF00266"/>
    </source>
</evidence>
<reference evidence="8 9" key="1">
    <citation type="submission" date="2021-01" db="EMBL/GenBank/DDBJ databases">
        <title>Whole genome shotgun sequence of Verrucosispora qiuiae NBRC 106684.</title>
        <authorList>
            <person name="Komaki H."/>
            <person name="Tamura T."/>
        </authorList>
    </citation>
    <scope>NUCLEOTIDE SEQUENCE [LARGE SCALE GENOMIC DNA]</scope>
    <source>
        <strain evidence="8 9">NBRC 106684</strain>
    </source>
</reference>
<evidence type="ECO:0000256" key="3">
    <source>
        <dbReference type="ARBA" id="ARBA00012239"/>
    </source>
</evidence>
<comment type="cofactor">
    <cofactor evidence="1">
        <name>pyridoxal 5'-phosphate</name>
        <dbReference type="ChEBI" id="CHEBI:597326"/>
    </cofactor>
</comment>
<evidence type="ECO:0000256" key="6">
    <source>
        <dbReference type="ARBA" id="ARBA00050776"/>
    </source>
</evidence>
<comment type="caution">
    <text evidence="8">The sequence shown here is derived from an EMBL/GenBank/DDBJ whole genome shotgun (WGS) entry which is preliminary data.</text>
</comment>
<evidence type="ECO:0000313" key="9">
    <source>
        <dbReference type="Proteomes" id="UP000653076"/>
    </source>
</evidence>
<dbReference type="InterPro" id="IPR015421">
    <property type="entry name" value="PyrdxlP-dep_Trfase_major"/>
</dbReference>
<feature type="domain" description="Aminotransferase class V" evidence="7">
    <location>
        <begin position="41"/>
        <end position="422"/>
    </location>
</feature>
<evidence type="ECO:0000313" key="8">
    <source>
        <dbReference type="EMBL" id="GIJ27674.1"/>
    </source>
</evidence>
<keyword evidence="5" id="KW-0663">Pyridoxal phosphate</keyword>
<organism evidence="8 9">
    <name type="scientific">Micromonospora qiuiae</name>
    <dbReference type="NCBI Taxonomy" id="502268"/>
    <lineage>
        <taxon>Bacteria</taxon>
        <taxon>Bacillati</taxon>
        <taxon>Actinomycetota</taxon>
        <taxon>Actinomycetes</taxon>
        <taxon>Micromonosporales</taxon>
        <taxon>Micromonosporaceae</taxon>
        <taxon>Micromonospora</taxon>
    </lineage>
</organism>
<comment type="catalytic activity">
    <reaction evidence="6">
        <text>(sulfur carrier)-H + L-cysteine = (sulfur carrier)-SH + L-alanine</text>
        <dbReference type="Rhea" id="RHEA:43892"/>
        <dbReference type="Rhea" id="RHEA-COMP:14737"/>
        <dbReference type="Rhea" id="RHEA-COMP:14739"/>
        <dbReference type="ChEBI" id="CHEBI:29917"/>
        <dbReference type="ChEBI" id="CHEBI:35235"/>
        <dbReference type="ChEBI" id="CHEBI:57972"/>
        <dbReference type="ChEBI" id="CHEBI:64428"/>
        <dbReference type="EC" id="2.8.1.7"/>
    </reaction>
</comment>
<keyword evidence="9" id="KW-1185">Reference proteome</keyword>
<dbReference type="InterPro" id="IPR010970">
    <property type="entry name" value="Cys_dSase_SufS"/>
</dbReference>
<dbReference type="EMBL" id="BOPC01000036">
    <property type="protein sequence ID" value="GIJ27674.1"/>
    <property type="molecule type" value="Genomic_DNA"/>
</dbReference>
<dbReference type="Gene3D" id="3.90.1150.10">
    <property type="entry name" value="Aspartate Aminotransferase, domain 1"/>
    <property type="match status" value="1"/>
</dbReference>
<dbReference type="InterPro" id="IPR015424">
    <property type="entry name" value="PyrdxlP-dep_Trfase"/>
</dbReference>
<dbReference type="InterPro" id="IPR015422">
    <property type="entry name" value="PyrdxlP-dep_Trfase_small"/>
</dbReference>
<evidence type="ECO:0000256" key="4">
    <source>
        <dbReference type="ARBA" id="ARBA00022679"/>
    </source>
</evidence>
<dbReference type="CDD" id="cd06453">
    <property type="entry name" value="SufS_like"/>
    <property type="match status" value="1"/>
</dbReference>
<dbReference type="PANTHER" id="PTHR43586:SF8">
    <property type="entry name" value="CYSTEINE DESULFURASE 1, CHLOROPLASTIC"/>
    <property type="match status" value="1"/>
</dbReference>
<dbReference type="PANTHER" id="PTHR43586">
    <property type="entry name" value="CYSTEINE DESULFURASE"/>
    <property type="match status" value="1"/>
</dbReference>
<evidence type="ECO:0000256" key="1">
    <source>
        <dbReference type="ARBA" id="ARBA00001933"/>
    </source>
</evidence>
<dbReference type="Proteomes" id="UP000653076">
    <property type="component" value="Unassembled WGS sequence"/>
</dbReference>
<name>A0ABQ4JBX8_9ACTN</name>
<proteinExistence type="inferred from homology"/>
<dbReference type="NCBIfam" id="TIGR01979">
    <property type="entry name" value="sufS"/>
    <property type="match status" value="1"/>
</dbReference>
<dbReference type="InterPro" id="IPR000192">
    <property type="entry name" value="Aminotrans_V_dom"/>
</dbReference>
<dbReference type="Pfam" id="PF00266">
    <property type="entry name" value="Aminotran_5"/>
    <property type="match status" value="1"/>
</dbReference>
<dbReference type="RefSeq" id="WP_204035239.1">
    <property type="nucleotide sequence ID" value="NZ_BOPC01000036.1"/>
</dbReference>